<dbReference type="OrthoDB" id="9791689at2"/>
<proteinExistence type="predicted"/>
<protein>
    <submittedName>
        <fullName evidence="1">Uncharacterized protein</fullName>
    </submittedName>
</protein>
<accession>A0A5C8PF80</accession>
<gene>
    <name evidence="1" type="ORF">FHP25_25670</name>
</gene>
<sequence>MFRGPQATLLDYEVGSEACVAARRSLQIRRVVQGGDLKDDGGHIGAVCDLDPGDWVLVRPDGYVGAIVSADQAAARDGLLARIGLLPA</sequence>
<dbReference type="Proteomes" id="UP000321638">
    <property type="component" value="Unassembled WGS sequence"/>
</dbReference>
<dbReference type="AlphaFoldDB" id="A0A5C8PF80"/>
<reference evidence="1 2" key="1">
    <citation type="submission" date="2019-06" db="EMBL/GenBank/DDBJ databases">
        <title>New taxonomy in bacterial strain CC-CFT640, isolated from vineyard.</title>
        <authorList>
            <person name="Lin S.-Y."/>
            <person name="Tsai C.-F."/>
            <person name="Young C.-C."/>
        </authorList>
    </citation>
    <scope>NUCLEOTIDE SEQUENCE [LARGE SCALE GENOMIC DNA]</scope>
    <source>
        <strain evidence="1 2">CC-CFT640</strain>
    </source>
</reference>
<evidence type="ECO:0000313" key="2">
    <source>
        <dbReference type="Proteomes" id="UP000321638"/>
    </source>
</evidence>
<organism evidence="1 2">
    <name type="scientific">Vineibacter terrae</name>
    <dbReference type="NCBI Taxonomy" id="2586908"/>
    <lineage>
        <taxon>Bacteria</taxon>
        <taxon>Pseudomonadati</taxon>
        <taxon>Pseudomonadota</taxon>
        <taxon>Alphaproteobacteria</taxon>
        <taxon>Hyphomicrobiales</taxon>
        <taxon>Vineibacter</taxon>
    </lineage>
</organism>
<dbReference type="Gene3D" id="3.40.30.120">
    <property type="match status" value="1"/>
</dbReference>
<comment type="caution">
    <text evidence="1">The sequence shown here is derived from an EMBL/GenBank/DDBJ whole genome shotgun (WGS) entry which is preliminary data.</text>
</comment>
<evidence type="ECO:0000313" key="1">
    <source>
        <dbReference type="EMBL" id="TXL72434.1"/>
    </source>
</evidence>
<name>A0A5C8PF80_9HYPH</name>
<dbReference type="SUPFAM" id="SSF52833">
    <property type="entry name" value="Thioredoxin-like"/>
    <property type="match status" value="1"/>
</dbReference>
<dbReference type="InterPro" id="IPR036249">
    <property type="entry name" value="Thioredoxin-like_sf"/>
</dbReference>
<dbReference type="EMBL" id="VDUZ01000033">
    <property type="protein sequence ID" value="TXL72434.1"/>
    <property type="molecule type" value="Genomic_DNA"/>
</dbReference>
<keyword evidence="2" id="KW-1185">Reference proteome</keyword>